<feature type="compositionally biased region" description="Polar residues" evidence="3">
    <location>
        <begin position="1"/>
        <end position="13"/>
    </location>
</feature>
<proteinExistence type="predicted"/>
<comment type="caution">
    <text evidence="4">The sequence shown here is derived from an EMBL/GenBank/DDBJ whole genome shotgun (WGS) entry which is preliminary data.</text>
</comment>
<evidence type="ECO:0000256" key="2">
    <source>
        <dbReference type="ARBA" id="ARBA00022419"/>
    </source>
</evidence>
<evidence type="ECO:0000313" key="4">
    <source>
        <dbReference type="EMBL" id="CDG39284.1"/>
    </source>
</evidence>
<feature type="compositionally biased region" description="Basic and acidic residues" evidence="3">
    <location>
        <begin position="18"/>
        <end position="32"/>
    </location>
</feature>
<name>A0A060QDU8_9PROT</name>
<dbReference type="EMBL" id="CBLX010000009">
    <property type="protein sequence ID" value="CDG39284.1"/>
    <property type="molecule type" value="Genomic_DNA"/>
</dbReference>
<protein>
    <recommendedName>
        <fullName evidence="2">Phosphoenolpyruvate carboxylase</fullName>
    </recommendedName>
</protein>
<evidence type="ECO:0000256" key="3">
    <source>
        <dbReference type="SAM" id="MobiDB-lite"/>
    </source>
</evidence>
<dbReference type="GO" id="GO:0006099">
    <property type="term" value="P:tricarboxylic acid cycle"/>
    <property type="evidence" value="ECO:0007669"/>
    <property type="project" value="InterPro"/>
</dbReference>
<dbReference type="Pfam" id="PF00311">
    <property type="entry name" value="PEPcase"/>
    <property type="match status" value="1"/>
</dbReference>
<evidence type="ECO:0000313" key="5">
    <source>
        <dbReference type="Proteomes" id="UP000027583"/>
    </source>
</evidence>
<dbReference type="GO" id="GO:0005829">
    <property type="term" value="C:cytosol"/>
    <property type="evidence" value="ECO:0007669"/>
    <property type="project" value="TreeGrafter"/>
</dbReference>
<reference evidence="4 5" key="2">
    <citation type="journal article" date="2014" name="PLoS ONE">
        <title>Evolution of mitochondria reconstructed from the energy metabolism of living bacteria.</title>
        <authorList>
            <person name="Degli Esposti M."/>
            <person name="Chouaia B."/>
            <person name="Comandatore F."/>
            <person name="Crotti E."/>
            <person name="Sassera D."/>
            <person name="Lievens P.M."/>
            <person name="Daffonchio D."/>
            <person name="Bandi C."/>
        </authorList>
    </citation>
    <scope>NUCLEOTIDE SEQUENCE [LARGE SCALE GENOMIC DNA]</scope>
    <source>
        <strain evidence="4 5">SF2.1</strain>
    </source>
</reference>
<gene>
    <name evidence="4" type="ORF">ASAP_1239</name>
</gene>
<organism evidence="4 5">
    <name type="scientific">Asaia bogorensis</name>
    <dbReference type="NCBI Taxonomy" id="91915"/>
    <lineage>
        <taxon>Bacteria</taxon>
        <taxon>Pseudomonadati</taxon>
        <taxon>Pseudomonadota</taxon>
        <taxon>Alphaproteobacteria</taxon>
        <taxon>Acetobacterales</taxon>
        <taxon>Acetobacteraceae</taxon>
        <taxon>Asaia</taxon>
    </lineage>
</organism>
<dbReference type="PANTHER" id="PTHR30523">
    <property type="entry name" value="PHOSPHOENOLPYRUVATE CARBOXYLASE"/>
    <property type="match status" value="1"/>
</dbReference>
<dbReference type="PANTHER" id="PTHR30523:SF6">
    <property type="entry name" value="PHOSPHOENOLPYRUVATE CARBOXYLASE"/>
    <property type="match status" value="1"/>
</dbReference>
<dbReference type="GO" id="GO:0015977">
    <property type="term" value="P:carbon fixation"/>
    <property type="evidence" value="ECO:0007669"/>
    <property type="project" value="InterPro"/>
</dbReference>
<sequence>MSNTAPHHASSGTPAPKPESKADPKTVPDLRDGAAFAERLTGEMQALQDRAAHERHAPDPIETLSSQIGDELIDGALSVPTLENAVRVLRDANLKQRAARLRSYVGLKDETTPAARLAEAARLTVESCDSVEALVARLSRPGFAAVFTAHPTFALADNVYRHIVEMATEPSHRLPELKSHRREGAPTLAHEQNLALTAILRGRDALDIFNAAILDHASKRWPDQGETLGTLDIRTLILATWVGFDTDGRSDIHWWDTLRIRLALKRTQLERLRTQLESLLPQCSQLVARIDVALGAVKEQEAACPDQQHHDANAIAAFAQALVSRRESALISAETLRPLFDEALALIDGEKRSALLTARSGFMAHGLGAAHIHTRLNATQIYNVVRHRLGIEDDPTIPSRRRLVLSQINEALEGIKEPIPVDFGAVMMEQSSAGRLMMTMAQILKHIDSATPIRFLIAETESGYTLLATLWLARLLGIRDEQIQISPLFETQSALEHGEIILEEAFRSPHWRQYIRNNGRLCLQFGYSDSGRYIGQLAATNLVERLRLRTLSLMQKHGMQDIELVLFDTHGESIGRGAHPFSLSDRLSYFSPDHTRGLFAKAGIRLREEAAFQGGDGYTLFGTAPLAASTIATLAEHLVRPLSTARDPIYDEPDFSADFFSTIALDMSSLVEDPGYAGLLGAFGPALIDKSGSRPSARQGDGISVTRITHPSQLRAIPNNAILEQLGWWTNVLQGFGTAASRHPETFEKLARSSRRFGLALDFARQAAAHSDIGALRGIVRLLDPGTWLDRAASARNEEQRSQHLVLADGLEGLEFWRSLPAMFRRIQADHIALESVWSHTLKMSAQERTLHAIRHAVIGQIWLLATRIPYFSPRNDINRETLLRLVLQLEIPAVLKRLSEIFPQSAGIVTDLDFHEPSGPRDDHGFTREHEEIFAPMARLFALLREISVAVMHANGSFG</sequence>
<accession>A0A060QDU8</accession>
<evidence type="ECO:0000256" key="1">
    <source>
        <dbReference type="ARBA" id="ARBA00003670"/>
    </source>
</evidence>
<dbReference type="SUPFAM" id="SSF51621">
    <property type="entry name" value="Phosphoenolpyruvate/pyruvate domain"/>
    <property type="match status" value="1"/>
</dbReference>
<dbReference type="InterPro" id="IPR015813">
    <property type="entry name" value="Pyrv/PenolPyrv_kinase-like_dom"/>
</dbReference>
<reference evidence="4 5" key="1">
    <citation type="journal article" date="2014" name="Genome Biol. Evol.">
        <title>Acetic acid bacteria genomes reveal functional traits for adaptation to life in insect guts.</title>
        <authorList>
            <person name="Chouaia B."/>
            <person name="Gaiarsa S."/>
            <person name="Crotti E."/>
            <person name="Comandatore F."/>
            <person name="Degli Esposti M."/>
            <person name="Ricci I."/>
            <person name="Alma A."/>
            <person name="Favia G."/>
            <person name="Bandi C."/>
            <person name="Daffonchio D."/>
        </authorList>
    </citation>
    <scope>NUCLEOTIDE SEQUENCE [LARGE SCALE GENOMIC DNA]</scope>
    <source>
        <strain evidence="4 5">SF2.1</strain>
    </source>
</reference>
<dbReference type="Proteomes" id="UP000027583">
    <property type="component" value="Unassembled WGS sequence"/>
</dbReference>
<feature type="region of interest" description="Disordered" evidence="3">
    <location>
        <begin position="1"/>
        <end position="33"/>
    </location>
</feature>
<dbReference type="eggNOG" id="COG2352">
    <property type="taxonomic scope" value="Bacteria"/>
</dbReference>
<keyword evidence="4" id="KW-0456">Lyase</keyword>
<dbReference type="InterPro" id="IPR021135">
    <property type="entry name" value="PEP_COase"/>
</dbReference>
<comment type="function">
    <text evidence="1">Forms oxaloacetate, a four-carbon dicarboxylic acid source for the tricarboxylic acid cycle.</text>
</comment>
<dbReference type="AlphaFoldDB" id="A0A060QDU8"/>
<dbReference type="GO" id="GO:0008964">
    <property type="term" value="F:phosphoenolpyruvate carboxylase activity"/>
    <property type="evidence" value="ECO:0007669"/>
    <property type="project" value="InterPro"/>
</dbReference>